<dbReference type="RefSeq" id="WP_321551756.1">
    <property type="nucleotide sequence ID" value="NZ_JAXIVS010000027.1"/>
</dbReference>
<reference evidence="2 3" key="1">
    <citation type="submission" date="2023-12" db="EMBL/GenBank/DDBJ databases">
        <title>the genome sequence of Hyalangium sp. s54d21.</title>
        <authorList>
            <person name="Zhang X."/>
        </authorList>
    </citation>
    <scope>NUCLEOTIDE SEQUENCE [LARGE SCALE GENOMIC DNA]</scope>
    <source>
        <strain evidence="3">s54d21</strain>
    </source>
</reference>
<sequence length="690" mass="74311">MSYLVGPRITFSGLFQADVSTVNNDVRHYSNKDFKPSFQEQQPSYEQPPPPSEGGWWNPDGSGAFRLVNCVVKGALWADGTWVTNPTQDSAIGLFVGNALGRSAGKMVDLDPQMQMVSALWGLGIRLTDGTGAGHVAGDFWPASFRDLMTRQPRTAPNQQSLGAAYTSILQNLVWDPAPKVLSKVLDQMRTLVERYGPEAALSIRLSVYKYGRNYINNSAAQGYTFGNVVGALGVALPSEPKTFVLGRRFAPTSTPRGLPAGFSYFDAMVDMASSTVSVDLGNSIPLDDDANVKTDLGQLSLAVLTVADTVSNGQPTFLPTDATLTPSQFVTIGAIPYQEPGWLETTAGIVRLPLPPAALALIKDHPLALIHTVAQDPRPSYTLKARETVMGYLVRADEFVQRLNPQSQYPDPQPTDSVDVSVYAAQWGTPLDSTALTVAQAGADPDEGTGNQALDIPVPIMGWPLDVVSSTTTAFAQGRTALTVTATDPQGARLVYYTPPELKAGDPPQKQPALAAPYMNGQIYTLLYTLQETAGWKSPTGQQHMLDAVYLHVRDGYAVNLDPSWEDVAPILTQYGNLYPVMSKRLVDLSNKDAVTANAAIIELAFSLDMNDPNFMPVTRDMPPAMQQTLLAYLRKLQGKAVTLAPKVSKRRAALQPGASIPALDKETASAVSARLKKSQSVKSGSEKP</sequence>
<name>A0ABU5HHV4_9BACT</name>
<proteinExistence type="predicted"/>
<keyword evidence="3" id="KW-1185">Reference proteome</keyword>
<evidence type="ECO:0000313" key="3">
    <source>
        <dbReference type="Proteomes" id="UP001291309"/>
    </source>
</evidence>
<evidence type="ECO:0000256" key="1">
    <source>
        <dbReference type="SAM" id="MobiDB-lite"/>
    </source>
</evidence>
<organism evidence="2 3">
    <name type="scientific">Hyalangium rubrum</name>
    <dbReference type="NCBI Taxonomy" id="3103134"/>
    <lineage>
        <taxon>Bacteria</taxon>
        <taxon>Pseudomonadati</taxon>
        <taxon>Myxococcota</taxon>
        <taxon>Myxococcia</taxon>
        <taxon>Myxococcales</taxon>
        <taxon>Cystobacterineae</taxon>
        <taxon>Archangiaceae</taxon>
        <taxon>Hyalangium</taxon>
    </lineage>
</organism>
<comment type="caution">
    <text evidence="2">The sequence shown here is derived from an EMBL/GenBank/DDBJ whole genome shotgun (WGS) entry which is preliminary data.</text>
</comment>
<protein>
    <submittedName>
        <fullName evidence="2">Uncharacterized protein</fullName>
    </submittedName>
</protein>
<feature type="region of interest" description="Disordered" evidence="1">
    <location>
        <begin position="36"/>
        <end position="58"/>
    </location>
</feature>
<accession>A0ABU5HHV4</accession>
<feature type="compositionally biased region" description="Low complexity" evidence="1">
    <location>
        <begin position="36"/>
        <end position="45"/>
    </location>
</feature>
<dbReference type="EMBL" id="JAXIVS010000027">
    <property type="protein sequence ID" value="MDY7233043.1"/>
    <property type="molecule type" value="Genomic_DNA"/>
</dbReference>
<evidence type="ECO:0000313" key="2">
    <source>
        <dbReference type="EMBL" id="MDY7233043.1"/>
    </source>
</evidence>
<gene>
    <name evidence="2" type="ORF">SYV04_42040</name>
</gene>
<dbReference type="Proteomes" id="UP001291309">
    <property type="component" value="Unassembled WGS sequence"/>
</dbReference>